<dbReference type="AlphaFoldDB" id="A0A9W8MZ66"/>
<feature type="domain" description="BTB" evidence="1">
    <location>
        <begin position="16"/>
        <end position="96"/>
    </location>
</feature>
<dbReference type="SMART" id="SM00225">
    <property type="entry name" value="BTB"/>
    <property type="match status" value="1"/>
</dbReference>
<dbReference type="Proteomes" id="UP001148786">
    <property type="component" value="Unassembled WGS sequence"/>
</dbReference>
<reference evidence="2" key="1">
    <citation type="submission" date="2022-07" db="EMBL/GenBank/DDBJ databases">
        <title>Genome Sequence of Agrocybe chaxingu.</title>
        <authorList>
            <person name="Buettner E."/>
        </authorList>
    </citation>
    <scope>NUCLEOTIDE SEQUENCE</scope>
    <source>
        <strain evidence="2">MP-N11</strain>
    </source>
</reference>
<dbReference type="InterPro" id="IPR000210">
    <property type="entry name" value="BTB/POZ_dom"/>
</dbReference>
<comment type="caution">
    <text evidence="2">The sequence shown here is derived from an EMBL/GenBank/DDBJ whole genome shotgun (WGS) entry which is preliminary data.</text>
</comment>
<organism evidence="2 3">
    <name type="scientific">Agrocybe chaxingu</name>
    <dbReference type="NCBI Taxonomy" id="84603"/>
    <lineage>
        <taxon>Eukaryota</taxon>
        <taxon>Fungi</taxon>
        <taxon>Dikarya</taxon>
        <taxon>Basidiomycota</taxon>
        <taxon>Agaricomycotina</taxon>
        <taxon>Agaricomycetes</taxon>
        <taxon>Agaricomycetidae</taxon>
        <taxon>Agaricales</taxon>
        <taxon>Agaricineae</taxon>
        <taxon>Strophariaceae</taxon>
        <taxon>Agrocybe</taxon>
    </lineage>
</organism>
<proteinExistence type="predicted"/>
<evidence type="ECO:0000313" key="3">
    <source>
        <dbReference type="Proteomes" id="UP001148786"/>
    </source>
</evidence>
<sequence length="232" mass="25750">MIRGAPALTPFDHPDADIVLRSSDKEPVDFRAFKLLLSLASPFFSEIFTLPQPSSPLVYPDTGSSDGIPIIQMSEDKETLQILLGLCFPVSVHAHPRISSVQQLQKVAEAAIKFEMQGVQNHLKSEIVSPRFVEAQPLRVFAIAYRYGWDTEARKAARLTLRHPMNVPFVDELEFISAATYYRLQEYHRTCGGGRIFEGATSARAGGFRRPMGVAIVQTVSGSVGYPKQRIS</sequence>
<evidence type="ECO:0000313" key="2">
    <source>
        <dbReference type="EMBL" id="KAJ3515222.1"/>
    </source>
</evidence>
<dbReference type="Pfam" id="PF00651">
    <property type="entry name" value="BTB"/>
    <property type="match status" value="1"/>
</dbReference>
<dbReference type="Gene3D" id="3.30.710.10">
    <property type="entry name" value="Potassium Channel Kv1.1, Chain A"/>
    <property type="match status" value="1"/>
</dbReference>
<dbReference type="EMBL" id="JANKHO010000106">
    <property type="protein sequence ID" value="KAJ3515222.1"/>
    <property type="molecule type" value="Genomic_DNA"/>
</dbReference>
<dbReference type="InterPro" id="IPR011333">
    <property type="entry name" value="SKP1/BTB/POZ_sf"/>
</dbReference>
<dbReference type="PROSITE" id="PS50097">
    <property type="entry name" value="BTB"/>
    <property type="match status" value="1"/>
</dbReference>
<gene>
    <name evidence="2" type="ORF">NLJ89_g1898</name>
</gene>
<dbReference type="OrthoDB" id="3357985at2759"/>
<evidence type="ECO:0000259" key="1">
    <source>
        <dbReference type="PROSITE" id="PS50097"/>
    </source>
</evidence>
<name>A0A9W8MZ66_9AGAR</name>
<keyword evidence="3" id="KW-1185">Reference proteome</keyword>
<protein>
    <recommendedName>
        <fullName evidence="1">BTB domain-containing protein</fullName>
    </recommendedName>
</protein>
<accession>A0A9W8MZ66</accession>